<gene>
    <name evidence="6" type="ORF">SO694_00145022</name>
</gene>
<evidence type="ECO:0000256" key="3">
    <source>
        <dbReference type="ARBA" id="ARBA00022490"/>
    </source>
</evidence>
<evidence type="ECO:0000256" key="1">
    <source>
        <dbReference type="ARBA" id="ARBA00004267"/>
    </source>
</evidence>
<accession>A0ABR1FPW7</accession>
<dbReference type="InterPro" id="IPR022214">
    <property type="entry name" value="MZT1"/>
</dbReference>
<organism evidence="6 7">
    <name type="scientific">Aureococcus anophagefferens</name>
    <name type="common">Harmful bloom alga</name>
    <dbReference type="NCBI Taxonomy" id="44056"/>
    <lineage>
        <taxon>Eukaryota</taxon>
        <taxon>Sar</taxon>
        <taxon>Stramenopiles</taxon>
        <taxon>Ochrophyta</taxon>
        <taxon>Pelagophyceae</taxon>
        <taxon>Pelagomonadales</taxon>
        <taxon>Pelagomonadaceae</taxon>
        <taxon>Aureococcus</taxon>
    </lineage>
</organism>
<protein>
    <submittedName>
        <fullName evidence="6">Mitotic-spindle organizing protein</fullName>
    </submittedName>
</protein>
<evidence type="ECO:0000256" key="4">
    <source>
        <dbReference type="ARBA" id="ARBA00023212"/>
    </source>
</evidence>
<comment type="subcellular location">
    <subcellularLocation>
        <location evidence="1">Cytoplasm</location>
        <location evidence="1">Cytoskeleton</location>
        <location evidence="1">Microtubule organizing center</location>
    </subcellularLocation>
</comment>
<keyword evidence="4" id="KW-0206">Cytoskeleton</keyword>
<dbReference type="PANTHER" id="PTHR28520">
    <property type="entry name" value="MITOTIC-SPINDLE ORGANIZING PROTEIN 1"/>
    <property type="match status" value="1"/>
</dbReference>
<proteinExistence type="inferred from homology"/>
<dbReference type="PANTHER" id="PTHR28520:SF2">
    <property type="entry name" value="MITOTIC-SPINDLE ORGANIZING PROTEIN 1"/>
    <property type="match status" value="1"/>
</dbReference>
<dbReference type="EMBL" id="JBBJCI010000295">
    <property type="protein sequence ID" value="KAK7235205.1"/>
    <property type="molecule type" value="Genomic_DNA"/>
</dbReference>
<feature type="region of interest" description="Disordered" evidence="5">
    <location>
        <begin position="67"/>
        <end position="97"/>
    </location>
</feature>
<evidence type="ECO:0000256" key="5">
    <source>
        <dbReference type="SAM" id="MobiDB-lite"/>
    </source>
</evidence>
<evidence type="ECO:0000256" key="2">
    <source>
        <dbReference type="ARBA" id="ARBA00011015"/>
    </source>
</evidence>
<name>A0ABR1FPW7_AURAN</name>
<evidence type="ECO:0000313" key="6">
    <source>
        <dbReference type="EMBL" id="KAK7235205.1"/>
    </source>
</evidence>
<dbReference type="Proteomes" id="UP001363151">
    <property type="component" value="Unassembled WGS sequence"/>
</dbReference>
<comment type="similarity">
    <text evidence="2">Belongs to the MOZART1 family.</text>
</comment>
<comment type="caution">
    <text evidence="6">The sequence shown here is derived from an EMBL/GenBank/DDBJ whole genome shotgun (WGS) entry which is preliminary data.</text>
</comment>
<dbReference type="Pfam" id="PF12554">
    <property type="entry name" value="MOZART1"/>
    <property type="match status" value="1"/>
</dbReference>
<reference evidence="6 7" key="1">
    <citation type="submission" date="2024-03" db="EMBL/GenBank/DDBJ databases">
        <title>Aureococcus anophagefferens CCMP1851 and Kratosvirus quantuckense: Draft genome of a second virus-susceptible host strain in the model system.</title>
        <authorList>
            <person name="Chase E."/>
            <person name="Truchon A.R."/>
            <person name="Schepens W."/>
            <person name="Wilhelm S.W."/>
        </authorList>
    </citation>
    <scope>NUCLEOTIDE SEQUENCE [LARGE SCALE GENOMIC DNA]</scope>
    <source>
        <strain evidence="6 7">CCMP1851</strain>
    </source>
</reference>
<sequence length="97" mass="10610">MGIPDGPVPREIPAATMDAVQELSDNLGTGLNRESLEILTRLCDYGVNPAALAAVVVELRKERDALAAAGDPDALARKEQDERERLERAEARDRRDD</sequence>
<keyword evidence="7" id="KW-1185">Reference proteome</keyword>
<keyword evidence="3" id="KW-0963">Cytoplasm</keyword>
<feature type="compositionally biased region" description="Basic and acidic residues" evidence="5">
    <location>
        <begin position="74"/>
        <end position="97"/>
    </location>
</feature>
<evidence type="ECO:0000313" key="7">
    <source>
        <dbReference type="Proteomes" id="UP001363151"/>
    </source>
</evidence>